<dbReference type="SUPFAM" id="SSF54060">
    <property type="entry name" value="His-Me finger endonucleases"/>
    <property type="match status" value="1"/>
</dbReference>
<sequence>MNFKLYFSLLSIFLCKLITAQNVIINELDSRNPGIDTAEFIELKTQSPNTPLDGYVMVLFNGSSSGGNSSYYTLDLDGFVTDFNGLFVIGGADVSPSPNFIVSQNTFQNGVDAVGIYVGNDFNYPDGTLATTANLVDALVYSHGQSDGQDLPTLLNFNGIINENINGQGLVESIQRADDGSWFVATPTPRVPNEGGGVLPIFIDVNTPASTVNEGEDYTITFTTSSTLSEDLTLNFSVENGNFDQNDFTGNTTVSIPSGEDSASTTLSIIDDNLDEGDETFIIDIVEPAPPYVLLQNEIQVIVIDNDFQVASWGSPVNPTFDQVNSTAPDGYYDDLDGKAGEELIDAMQDLIAEEGVVRIHTYSDIIDILKEADQSPDNSNQVWLMYREENRAKYLFQTGSDGTGFWNREHVFPRSRGGFFSIEDDGIATGINVWWNTNADSLRHGNSDAHALRATDANENSSRGNKNFGDYVGPTGNEASFYGDVARSAFYMAIRFNGLSVVDGFPTLSNAGELGDLQTLLDWHELDPADDFEMNRNNVIYNWQQNRNPFIDYPELVDYIWGDKQGDFWNQPLSLVEEEFNEFSFYPNPTSGKITVKGLANAEVEVFTLQGKSIQKSEINNETHIHLDVSSGMYLLRFTSNNTSLVKRLVVK</sequence>
<reference evidence="7 8" key="1">
    <citation type="journal article" date="2014" name="Int. J. Syst. Evol. Microbiol.">
        <title>Complete genome sequence of Corynebacterium casei LMG S-19264T (=DSM 44701T), isolated from a smear-ripened cheese.</title>
        <authorList>
            <consortium name="US DOE Joint Genome Institute (JGI-PGF)"/>
            <person name="Walter F."/>
            <person name="Albersmeier A."/>
            <person name="Kalinowski J."/>
            <person name="Ruckert C."/>
        </authorList>
    </citation>
    <scope>NUCLEOTIDE SEQUENCE [LARGE SCALE GENOMIC DNA]</scope>
    <source>
        <strain evidence="7 8">CGMCC 1.12925</strain>
    </source>
</reference>
<protein>
    <submittedName>
        <fullName evidence="7">Ribonuclease</fullName>
    </submittedName>
</protein>
<evidence type="ECO:0000313" key="7">
    <source>
        <dbReference type="EMBL" id="GGE07983.1"/>
    </source>
</evidence>
<feature type="chain" id="PRO_5037248770" evidence="5">
    <location>
        <begin position="21"/>
        <end position="653"/>
    </location>
</feature>
<dbReference type="InterPro" id="IPR007346">
    <property type="entry name" value="Endonuclease-I"/>
</dbReference>
<dbReference type="GO" id="GO:0016787">
    <property type="term" value="F:hydrolase activity"/>
    <property type="evidence" value="ECO:0007669"/>
    <property type="project" value="UniProtKB-KW"/>
</dbReference>
<dbReference type="NCBIfam" id="TIGR04183">
    <property type="entry name" value="Por_Secre_tail"/>
    <property type="match status" value="1"/>
</dbReference>
<organism evidence="7 8">
    <name type="scientific">Psychroflexus salis</name>
    <dbReference type="NCBI Taxonomy" id="1526574"/>
    <lineage>
        <taxon>Bacteria</taxon>
        <taxon>Pseudomonadati</taxon>
        <taxon>Bacteroidota</taxon>
        <taxon>Flavobacteriia</taxon>
        <taxon>Flavobacteriales</taxon>
        <taxon>Flavobacteriaceae</taxon>
        <taxon>Psychroflexus</taxon>
    </lineage>
</organism>
<keyword evidence="8" id="KW-1185">Reference proteome</keyword>
<dbReference type="Pfam" id="PF04231">
    <property type="entry name" value="Endonuclease_1"/>
    <property type="match status" value="2"/>
</dbReference>
<evidence type="ECO:0000259" key="6">
    <source>
        <dbReference type="Pfam" id="PF18962"/>
    </source>
</evidence>
<dbReference type="AlphaFoldDB" id="A0A917E7F7"/>
<dbReference type="EMBL" id="BMGL01000003">
    <property type="protein sequence ID" value="GGE07983.1"/>
    <property type="molecule type" value="Genomic_DNA"/>
</dbReference>
<dbReference type="InterPro" id="IPR044925">
    <property type="entry name" value="His-Me_finger_sf"/>
</dbReference>
<dbReference type="GO" id="GO:0004518">
    <property type="term" value="F:nuclease activity"/>
    <property type="evidence" value="ECO:0007669"/>
    <property type="project" value="UniProtKB-KW"/>
</dbReference>
<dbReference type="SUPFAM" id="SSF141072">
    <property type="entry name" value="CalX-like"/>
    <property type="match status" value="1"/>
</dbReference>
<proteinExistence type="inferred from homology"/>
<dbReference type="RefSeq" id="WP_188405378.1">
    <property type="nucleotide sequence ID" value="NZ_BMGL01000003.1"/>
</dbReference>
<dbReference type="Proteomes" id="UP000599688">
    <property type="component" value="Unassembled WGS sequence"/>
</dbReference>
<dbReference type="PANTHER" id="PTHR33607:SF2">
    <property type="entry name" value="ENDONUCLEASE-1"/>
    <property type="match status" value="1"/>
</dbReference>
<dbReference type="PANTHER" id="PTHR33607">
    <property type="entry name" value="ENDONUCLEASE-1"/>
    <property type="match status" value="1"/>
</dbReference>
<accession>A0A917E7F7</accession>
<feature type="signal peptide" evidence="5">
    <location>
        <begin position="1"/>
        <end position="20"/>
    </location>
</feature>
<comment type="similarity">
    <text evidence="1">Belongs to the EndA/NucM nuclease family.</text>
</comment>
<evidence type="ECO:0000256" key="4">
    <source>
        <dbReference type="ARBA" id="ARBA00022801"/>
    </source>
</evidence>
<keyword evidence="2" id="KW-0540">Nuclease</keyword>
<feature type="domain" description="Secretion system C-terminal sorting" evidence="6">
    <location>
        <begin position="587"/>
        <end position="652"/>
    </location>
</feature>
<gene>
    <name evidence="7" type="ORF">GCM10010831_06930</name>
</gene>
<dbReference type="InterPro" id="IPR038081">
    <property type="entry name" value="CalX-like_sf"/>
</dbReference>
<keyword evidence="4" id="KW-0378">Hydrolase</keyword>
<evidence type="ECO:0000256" key="2">
    <source>
        <dbReference type="ARBA" id="ARBA00022722"/>
    </source>
</evidence>
<evidence type="ECO:0000256" key="1">
    <source>
        <dbReference type="ARBA" id="ARBA00006429"/>
    </source>
</evidence>
<evidence type="ECO:0000313" key="8">
    <source>
        <dbReference type="Proteomes" id="UP000599688"/>
    </source>
</evidence>
<keyword evidence="3 5" id="KW-0732">Signal</keyword>
<dbReference type="Pfam" id="PF18962">
    <property type="entry name" value="Por_Secre_tail"/>
    <property type="match status" value="1"/>
</dbReference>
<name>A0A917E7F7_9FLAO</name>
<dbReference type="InterPro" id="IPR026444">
    <property type="entry name" value="Secre_tail"/>
</dbReference>
<dbReference type="Gene3D" id="2.60.40.2030">
    <property type="match status" value="1"/>
</dbReference>
<evidence type="ECO:0000256" key="5">
    <source>
        <dbReference type="SAM" id="SignalP"/>
    </source>
</evidence>
<comment type="caution">
    <text evidence="7">The sequence shown here is derived from an EMBL/GenBank/DDBJ whole genome shotgun (WGS) entry which is preliminary data.</text>
</comment>
<evidence type="ECO:0000256" key="3">
    <source>
        <dbReference type="ARBA" id="ARBA00022729"/>
    </source>
</evidence>